<evidence type="ECO:0000259" key="5">
    <source>
        <dbReference type="PROSITE" id="PS51352"/>
    </source>
</evidence>
<feature type="domain" description="Thioredoxin" evidence="5">
    <location>
        <begin position="118"/>
        <end position="265"/>
    </location>
</feature>
<reference evidence="6" key="1">
    <citation type="submission" date="2021-01" db="EMBL/GenBank/DDBJ databases">
        <authorList>
            <person name="Corre E."/>
            <person name="Pelletier E."/>
            <person name="Niang G."/>
            <person name="Scheremetjew M."/>
            <person name="Finn R."/>
            <person name="Kale V."/>
            <person name="Holt S."/>
            <person name="Cochrane G."/>
            <person name="Meng A."/>
            <person name="Brown T."/>
            <person name="Cohen L."/>
        </authorList>
    </citation>
    <scope>NUCLEOTIDE SEQUENCE</scope>
    <source>
        <strain evidence="6">CCCM811</strain>
    </source>
</reference>
<keyword evidence="2" id="KW-0812">Transmembrane</keyword>
<dbReference type="Pfam" id="PF13850">
    <property type="entry name" value="ERGIC_N"/>
    <property type="match status" value="1"/>
</dbReference>
<dbReference type="PROSITE" id="PS51352">
    <property type="entry name" value="THIOREDOXIN_2"/>
    <property type="match status" value="1"/>
</dbReference>
<keyword evidence="3" id="KW-1133">Transmembrane helix</keyword>
<dbReference type="AlphaFoldDB" id="A0A7S3Z2G6"/>
<accession>A0A7S3Z2G6</accession>
<dbReference type="GO" id="GO:0005783">
    <property type="term" value="C:endoplasmic reticulum"/>
    <property type="evidence" value="ECO:0007669"/>
    <property type="project" value="TreeGrafter"/>
</dbReference>
<evidence type="ECO:0000313" key="6">
    <source>
        <dbReference type="EMBL" id="CAE0669745.1"/>
    </source>
</evidence>
<name>A0A7S3Z2G6_9EUKA</name>
<dbReference type="InterPro" id="IPR012936">
    <property type="entry name" value="Erv_C"/>
</dbReference>
<dbReference type="Gene3D" id="3.40.30.10">
    <property type="entry name" value="Glutaredoxin"/>
    <property type="match status" value="1"/>
</dbReference>
<dbReference type="InterPro" id="IPR013766">
    <property type="entry name" value="Thioredoxin_domain"/>
</dbReference>
<dbReference type="InterPro" id="IPR045888">
    <property type="entry name" value="Erv"/>
</dbReference>
<gene>
    <name evidence="6" type="ORF">LGLO00237_LOCUS21375</name>
</gene>
<organism evidence="6">
    <name type="scientific">Lotharella globosa</name>
    <dbReference type="NCBI Taxonomy" id="91324"/>
    <lineage>
        <taxon>Eukaryota</taxon>
        <taxon>Sar</taxon>
        <taxon>Rhizaria</taxon>
        <taxon>Cercozoa</taxon>
        <taxon>Chlorarachniophyceae</taxon>
        <taxon>Lotharella</taxon>
    </lineage>
</organism>
<dbReference type="SUPFAM" id="SSF52833">
    <property type="entry name" value="Thioredoxin-like"/>
    <property type="match status" value="1"/>
</dbReference>
<evidence type="ECO:0000256" key="2">
    <source>
        <dbReference type="ARBA" id="ARBA00022692"/>
    </source>
</evidence>
<proteinExistence type="predicted"/>
<dbReference type="Pfam" id="PF00085">
    <property type="entry name" value="Thioredoxin"/>
    <property type="match status" value="1"/>
</dbReference>
<sequence>MSGLTSFIQNFDFYKSVQVDIRQKTAAGGAVSIVAAILMAMLFMCETASYIQGTPVHSIELDDHDNLSKTAGAFWVNFDITFPSVTCDHISVDVEDRLGSRIFDISKNVEKIPLDAEGAEAAMLPDEHLIPAPEGHVSMKEIQEVVANKDIFTRSNDSVMLEADNFEEWVNAHEWALVNFRVEWCPWCQMLVPVWKSAAAILSKRDAPVEMATVECTHHMELCKKAGVVAFPTIKLFHFGNHVPPDYKGKRTVNDIVHYAETARDFKNEAEKAGANVTSTHREDVGCTVVGHLFVHKVPGRMQFSLKSDQHTFNREFVNFTHQVHHLSFNDVPETESEMEAIMLDHEIQDKVSKWLSQVFTSHTKHTTHEHYLKVVEYEYKNRGFGYARANRIYEHSISSHSYATDAHLPAVKFHYDLSPLQVTVEYKSRPWFSFITMVCALIGGAWSVMSVVNDVASTSGLGKALFSDSKTMAKTLRDSS</sequence>
<keyword evidence="4" id="KW-0472">Membrane</keyword>
<dbReference type="InterPro" id="IPR039542">
    <property type="entry name" value="Erv_N"/>
</dbReference>
<evidence type="ECO:0000256" key="3">
    <source>
        <dbReference type="ARBA" id="ARBA00022989"/>
    </source>
</evidence>
<dbReference type="PANTHER" id="PTHR10984">
    <property type="entry name" value="ENDOPLASMIC RETICULUM-GOLGI INTERMEDIATE COMPARTMENT PROTEIN"/>
    <property type="match status" value="1"/>
</dbReference>
<dbReference type="GO" id="GO:0030134">
    <property type="term" value="C:COPII-coated ER to Golgi transport vesicle"/>
    <property type="evidence" value="ECO:0007669"/>
    <property type="project" value="TreeGrafter"/>
</dbReference>
<comment type="subcellular location">
    <subcellularLocation>
        <location evidence="1">Membrane</location>
    </subcellularLocation>
</comment>
<dbReference type="GO" id="GO:0016020">
    <property type="term" value="C:membrane"/>
    <property type="evidence" value="ECO:0007669"/>
    <property type="project" value="UniProtKB-SubCell"/>
</dbReference>
<dbReference type="Pfam" id="PF07970">
    <property type="entry name" value="COPIIcoated_ERV"/>
    <property type="match status" value="1"/>
</dbReference>
<dbReference type="EMBL" id="HBIV01029959">
    <property type="protein sequence ID" value="CAE0669745.1"/>
    <property type="molecule type" value="Transcribed_RNA"/>
</dbReference>
<dbReference type="CDD" id="cd02961">
    <property type="entry name" value="PDI_a_family"/>
    <property type="match status" value="1"/>
</dbReference>
<evidence type="ECO:0000256" key="1">
    <source>
        <dbReference type="ARBA" id="ARBA00004370"/>
    </source>
</evidence>
<evidence type="ECO:0000256" key="4">
    <source>
        <dbReference type="ARBA" id="ARBA00023136"/>
    </source>
</evidence>
<protein>
    <recommendedName>
        <fullName evidence="5">Thioredoxin domain-containing protein</fullName>
    </recommendedName>
</protein>
<dbReference type="PANTHER" id="PTHR10984:SF37">
    <property type="entry name" value="PROTEIN DISULFIDE-ISOMERASE 5-3"/>
    <property type="match status" value="1"/>
</dbReference>
<dbReference type="InterPro" id="IPR036249">
    <property type="entry name" value="Thioredoxin-like_sf"/>
</dbReference>